<gene>
    <name evidence="1" type="ORF">K0M31_009753</name>
</gene>
<dbReference type="AlphaFoldDB" id="A0AA40FMH1"/>
<name>A0AA40FMH1_9HYME</name>
<reference evidence="1" key="1">
    <citation type="submission" date="2021-10" db="EMBL/GenBank/DDBJ databases">
        <title>Melipona bicolor Genome sequencing and assembly.</title>
        <authorList>
            <person name="Araujo N.S."/>
            <person name="Arias M.C."/>
        </authorList>
    </citation>
    <scope>NUCLEOTIDE SEQUENCE</scope>
    <source>
        <strain evidence="1">USP_2M_L1-L4_2017</strain>
        <tissue evidence="1">Whole body</tissue>
    </source>
</reference>
<organism evidence="1 2">
    <name type="scientific">Melipona bicolor</name>
    <dbReference type="NCBI Taxonomy" id="60889"/>
    <lineage>
        <taxon>Eukaryota</taxon>
        <taxon>Metazoa</taxon>
        <taxon>Ecdysozoa</taxon>
        <taxon>Arthropoda</taxon>
        <taxon>Hexapoda</taxon>
        <taxon>Insecta</taxon>
        <taxon>Pterygota</taxon>
        <taxon>Neoptera</taxon>
        <taxon>Endopterygota</taxon>
        <taxon>Hymenoptera</taxon>
        <taxon>Apocrita</taxon>
        <taxon>Aculeata</taxon>
        <taxon>Apoidea</taxon>
        <taxon>Anthophila</taxon>
        <taxon>Apidae</taxon>
        <taxon>Melipona</taxon>
    </lineage>
</organism>
<evidence type="ECO:0000313" key="2">
    <source>
        <dbReference type="Proteomes" id="UP001177670"/>
    </source>
</evidence>
<dbReference type="Proteomes" id="UP001177670">
    <property type="component" value="Unassembled WGS sequence"/>
</dbReference>
<keyword evidence="2" id="KW-1185">Reference proteome</keyword>
<protein>
    <submittedName>
        <fullName evidence="1">Uncharacterized protein</fullName>
    </submittedName>
</protein>
<evidence type="ECO:0000313" key="1">
    <source>
        <dbReference type="EMBL" id="KAK1121903.1"/>
    </source>
</evidence>
<sequence length="164" mass="18616">MRHSFVDNLTLFGGHATMCNLFTDKVKLLIHRSKSFDSLSCGIKRNIHGPPQCVSNENVFPRCYLVGTVHTEFTISCYSCHDLLVSGLCIQPHPRRKLKTRLNELPMQRQSDGKPRETGLTSVSVVRVRSGLRTALNKTDSRGRQIREEGTKFNANWFEDAVKK</sequence>
<accession>A0AA40FMH1</accession>
<comment type="caution">
    <text evidence="1">The sequence shown here is derived from an EMBL/GenBank/DDBJ whole genome shotgun (WGS) entry which is preliminary data.</text>
</comment>
<proteinExistence type="predicted"/>
<dbReference type="EMBL" id="JAHYIQ010000024">
    <property type="protein sequence ID" value="KAK1121903.1"/>
    <property type="molecule type" value="Genomic_DNA"/>
</dbReference>